<feature type="domain" description="Protein kinase" evidence="3">
    <location>
        <begin position="524"/>
        <end position="857"/>
    </location>
</feature>
<feature type="compositionally biased region" description="Gly residues" evidence="1">
    <location>
        <begin position="622"/>
        <end position="640"/>
    </location>
</feature>
<evidence type="ECO:0000256" key="2">
    <source>
        <dbReference type="SAM" id="Phobius"/>
    </source>
</evidence>
<dbReference type="InterPro" id="IPR051681">
    <property type="entry name" value="Ser/Thr_Kinases-Pseudokinases"/>
</dbReference>
<dbReference type="PROSITE" id="PS50011">
    <property type="entry name" value="PROTEIN_KINASE_DOM"/>
    <property type="match status" value="1"/>
</dbReference>
<dbReference type="AlphaFoldDB" id="A0A150G9N3"/>
<evidence type="ECO:0000256" key="1">
    <source>
        <dbReference type="SAM" id="MobiDB-lite"/>
    </source>
</evidence>
<dbReference type="Proteomes" id="UP000075714">
    <property type="component" value="Unassembled WGS sequence"/>
</dbReference>
<comment type="caution">
    <text evidence="4">The sequence shown here is derived from an EMBL/GenBank/DDBJ whole genome shotgun (WGS) entry which is preliminary data.</text>
</comment>
<keyword evidence="2" id="KW-0472">Membrane</keyword>
<sequence length="881" mass="89593">MTLSAQAQGKSVEIMSGKELVVALADPDVGVAVVLADITLQESDFAGRDTPLPLLRNFTLQGRYLTDVDGALARTLVDFGLCQAKVRLGPGVTLRLVRLTVVNFAARNLMLAPHIELLAPGPTGAPGEWALVLSEDCFGVYAGAGAASAPARLERRCWPVLTEFDDFAQTAFDADSTQKQVPQGYIMAMFQTRMACSRVLPLDCVSALGVLGCMTAALSGLPIPSSSSSLSWSLQDPLPPPAAAVLPNEGPVGADGGAAAWAPGGATSRGSGGPSGDRLAAIVAGSVLGGLLLAGAIATAAWVLVSRRCGHRDRNRRQKSCHAAAAAAAFTPVGPAAAESGARSCVGIELSAEAEGGDGRKGAGGDDDDLGALGWLSSRDTQSPIVHRPGTYSTLPSSDYGTCLAMAPKYGVLDSESTADSGPGAQHYASAPTLGTSCLAAAAAALAAAAATTAGAEATHSGAGGARSRLAGPRRAPELCLSLHPDPAAAAVAARHGSFRVVTPLTPTHADVLDDPRVAGDEVILLPTVLGKGAVGRVVEGTYQGRLVAVKLIADDLLESWGLPSSPTATATAAHGSGSRGPIPEGAGASAGGLPLGAKAGSSNVAAAAAAAAPTFGSAVNDGGGSGDGGDSGDGGGGTVCDGPQAALAESLAQEVEVLGRCRHPNVVTLLAACLTPPRMCLVMERMETSLERLLYGGGPGHLLPMEQVLAIALDVARGLEYLHPTIVHRDLKPGNVLIDNPGTPRVVAKLSDFGLSRLHGTVGGVLTANPEAGTVGEALYSFGVLLWAMLSGLRPWEGLQLVAIAVRVTMLGQRPPLDDVPAGRLPPKLARLLRQCWDAEPERRPAAAELVKELLLVREQMIREGRGKECLLGARVVGPC</sequence>
<keyword evidence="5" id="KW-1185">Reference proteome</keyword>
<keyword evidence="2" id="KW-0812">Transmembrane</keyword>
<dbReference type="EMBL" id="LSYV01000044">
    <property type="protein sequence ID" value="KXZ46473.1"/>
    <property type="molecule type" value="Genomic_DNA"/>
</dbReference>
<dbReference type="PANTHER" id="PTHR44329">
    <property type="entry name" value="SERINE/THREONINE-PROTEIN KINASE TNNI3K-RELATED"/>
    <property type="match status" value="1"/>
</dbReference>
<dbReference type="GO" id="GO:0004674">
    <property type="term" value="F:protein serine/threonine kinase activity"/>
    <property type="evidence" value="ECO:0007669"/>
    <property type="project" value="TreeGrafter"/>
</dbReference>
<dbReference type="Pfam" id="PF07714">
    <property type="entry name" value="PK_Tyr_Ser-Thr"/>
    <property type="match status" value="1"/>
</dbReference>
<reference evidence="5" key="1">
    <citation type="journal article" date="2016" name="Nat. Commun.">
        <title>The Gonium pectorale genome demonstrates co-option of cell cycle regulation during the evolution of multicellularity.</title>
        <authorList>
            <person name="Hanschen E.R."/>
            <person name="Marriage T.N."/>
            <person name="Ferris P.J."/>
            <person name="Hamaji T."/>
            <person name="Toyoda A."/>
            <person name="Fujiyama A."/>
            <person name="Neme R."/>
            <person name="Noguchi H."/>
            <person name="Minakuchi Y."/>
            <person name="Suzuki M."/>
            <person name="Kawai-Toyooka H."/>
            <person name="Smith D.R."/>
            <person name="Sparks H."/>
            <person name="Anderson J."/>
            <person name="Bakaric R."/>
            <person name="Luria V."/>
            <person name="Karger A."/>
            <person name="Kirschner M.W."/>
            <person name="Durand P.M."/>
            <person name="Michod R.E."/>
            <person name="Nozaki H."/>
            <person name="Olson B.J."/>
        </authorList>
    </citation>
    <scope>NUCLEOTIDE SEQUENCE [LARGE SCALE GENOMIC DNA]</scope>
    <source>
        <strain evidence="5">NIES-2863</strain>
    </source>
</reference>
<feature type="transmembrane region" description="Helical" evidence="2">
    <location>
        <begin position="279"/>
        <end position="305"/>
    </location>
</feature>
<name>A0A150G9N3_GONPE</name>
<dbReference type="STRING" id="33097.A0A150G9N3"/>
<gene>
    <name evidence="4" type="ORF">GPECTOR_43g909</name>
</gene>
<organism evidence="4 5">
    <name type="scientific">Gonium pectorale</name>
    <name type="common">Green alga</name>
    <dbReference type="NCBI Taxonomy" id="33097"/>
    <lineage>
        <taxon>Eukaryota</taxon>
        <taxon>Viridiplantae</taxon>
        <taxon>Chlorophyta</taxon>
        <taxon>core chlorophytes</taxon>
        <taxon>Chlorophyceae</taxon>
        <taxon>CS clade</taxon>
        <taxon>Chlamydomonadales</taxon>
        <taxon>Volvocaceae</taxon>
        <taxon>Gonium</taxon>
    </lineage>
</organism>
<feature type="region of interest" description="Disordered" evidence="1">
    <location>
        <begin position="355"/>
        <end position="374"/>
    </location>
</feature>
<protein>
    <recommendedName>
        <fullName evidence="3">Protein kinase domain-containing protein</fullName>
    </recommendedName>
</protein>
<dbReference type="InterPro" id="IPR001245">
    <property type="entry name" value="Ser-Thr/Tyr_kinase_cat_dom"/>
</dbReference>
<accession>A0A150G9N3</accession>
<feature type="region of interest" description="Disordered" evidence="1">
    <location>
        <begin position="256"/>
        <end position="275"/>
    </location>
</feature>
<feature type="transmembrane region" description="Helical" evidence="2">
    <location>
        <begin position="199"/>
        <end position="223"/>
    </location>
</feature>
<dbReference type="OrthoDB" id="339325at2759"/>
<dbReference type="Gene3D" id="1.10.510.10">
    <property type="entry name" value="Transferase(Phosphotransferase) domain 1"/>
    <property type="match status" value="1"/>
</dbReference>
<evidence type="ECO:0000313" key="4">
    <source>
        <dbReference type="EMBL" id="KXZ46473.1"/>
    </source>
</evidence>
<dbReference type="SMART" id="SM00220">
    <property type="entry name" value="S_TKc"/>
    <property type="match status" value="1"/>
</dbReference>
<dbReference type="InterPro" id="IPR000719">
    <property type="entry name" value="Prot_kinase_dom"/>
</dbReference>
<keyword evidence="2" id="KW-1133">Transmembrane helix</keyword>
<dbReference type="SUPFAM" id="SSF56112">
    <property type="entry name" value="Protein kinase-like (PK-like)"/>
    <property type="match status" value="1"/>
</dbReference>
<evidence type="ECO:0000259" key="3">
    <source>
        <dbReference type="PROSITE" id="PS50011"/>
    </source>
</evidence>
<dbReference type="GO" id="GO:0005524">
    <property type="term" value="F:ATP binding"/>
    <property type="evidence" value="ECO:0007669"/>
    <property type="project" value="InterPro"/>
</dbReference>
<dbReference type="InterPro" id="IPR011009">
    <property type="entry name" value="Kinase-like_dom_sf"/>
</dbReference>
<dbReference type="PROSITE" id="PS00108">
    <property type="entry name" value="PROTEIN_KINASE_ST"/>
    <property type="match status" value="1"/>
</dbReference>
<dbReference type="PANTHER" id="PTHR44329:SF214">
    <property type="entry name" value="PROTEIN KINASE DOMAIN-CONTAINING PROTEIN"/>
    <property type="match status" value="1"/>
</dbReference>
<feature type="compositionally biased region" description="Low complexity" evidence="1">
    <location>
        <begin position="256"/>
        <end position="266"/>
    </location>
</feature>
<evidence type="ECO:0000313" key="5">
    <source>
        <dbReference type="Proteomes" id="UP000075714"/>
    </source>
</evidence>
<dbReference type="InterPro" id="IPR008271">
    <property type="entry name" value="Ser/Thr_kinase_AS"/>
</dbReference>
<feature type="region of interest" description="Disordered" evidence="1">
    <location>
        <begin position="567"/>
        <end position="588"/>
    </location>
</feature>
<proteinExistence type="predicted"/>
<feature type="region of interest" description="Disordered" evidence="1">
    <location>
        <begin position="622"/>
        <end position="641"/>
    </location>
</feature>